<evidence type="ECO:0000256" key="2">
    <source>
        <dbReference type="ARBA" id="ARBA00022730"/>
    </source>
</evidence>
<evidence type="ECO:0000256" key="3">
    <source>
        <dbReference type="ARBA" id="ARBA00022884"/>
    </source>
</evidence>
<evidence type="ECO:0000313" key="7">
    <source>
        <dbReference type="EMBL" id="OGI43596.1"/>
    </source>
</evidence>
<dbReference type="Proteomes" id="UP000177925">
    <property type="component" value="Unassembled WGS sequence"/>
</dbReference>
<dbReference type="GO" id="GO:0003735">
    <property type="term" value="F:structural constituent of ribosome"/>
    <property type="evidence" value="ECO:0007669"/>
    <property type="project" value="InterPro"/>
</dbReference>
<dbReference type="NCBIfam" id="NF004363">
    <property type="entry name" value="PRK05738.2-4"/>
    <property type="match status" value="1"/>
</dbReference>
<dbReference type="HAMAP" id="MF_01369_B">
    <property type="entry name" value="Ribosomal_uL23_B"/>
    <property type="match status" value="1"/>
</dbReference>
<dbReference type="NCBIfam" id="NF004359">
    <property type="entry name" value="PRK05738.1-3"/>
    <property type="match status" value="1"/>
</dbReference>
<dbReference type="InterPro" id="IPR012677">
    <property type="entry name" value="Nucleotide-bd_a/b_plait_sf"/>
</dbReference>
<dbReference type="Pfam" id="PF00276">
    <property type="entry name" value="Ribosomal_L23"/>
    <property type="match status" value="1"/>
</dbReference>
<dbReference type="AlphaFoldDB" id="A0A1F6TEV6"/>
<dbReference type="GO" id="GO:0005840">
    <property type="term" value="C:ribosome"/>
    <property type="evidence" value="ECO:0007669"/>
    <property type="project" value="UniProtKB-KW"/>
</dbReference>
<dbReference type="STRING" id="1817758.A2150_08455"/>
<dbReference type="PANTHER" id="PTHR11620">
    <property type="entry name" value="60S RIBOSOMAL PROTEIN L23A"/>
    <property type="match status" value="1"/>
</dbReference>
<dbReference type="InterPro" id="IPR012678">
    <property type="entry name" value="Ribosomal_uL23/eL15/eS24_sf"/>
</dbReference>
<dbReference type="Gene3D" id="3.30.70.330">
    <property type="match status" value="1"/>
</dbReference>
<accession>A0A1F6TEV6</accession>
<protein>
    <recommendedName>
        <fullName evidence="6">Large ribosomal subunit protein uL23</fullName>
    </recommendedName>
</protein>
<evidence type="ECO:0000256" key="6">
    <source>
        <dbReference type="HAMAP-Rule" id="MF_01369"/>
    </source>
</evidence>
<organism evidence="7 8">
    <name type="scientific">Candidatus Muproteobacteria bacterium RBG_16_64_11</name>
    <dbReference type="NCBI Taxonomy" id="1817758"/>
    <lineage>
        <taxon>Bacteria</taxon>
        <taxon>Pseudomonadati</taxon>
        <taxon>Pseudomonadota</taxon>
        <taxon>Candidatus Muproteobacteria</taxon>
    </lineage>
</organism>
<keyword evidence="5 6" id="KW-0687">Ribonucleoprotein</keyword>
<keyword evidence="2 6" id="KW-0699">rRNA-binding</keyword>
<dbReference type="GO" id="GO:0006412">
    <property type="term" value="P:translation"/>
    <property type="evidence" value="ECO:0007669"/>
    <property type="project" value="UniProtKB-UniRule"/>
</dbReference>
<evidence type="ECO:0000256" key="4">
    <source>
        <dbReference type="ARBA" id="ARBA00022980"/>
    </source>
</evidence>
<evidence type="ECO:0000256" key="5">
    <source>
        <dbReference type="ARBA" id="ARBA00023274"/>
    </source>
</evidence>
<dbReference type="GO" id="GO:0019843">
    <property type="term" value="F:rRNA binding"/>
    <property type="evidence" value="ECO:0007669"/>
    <property type="project" value="UniProtKB-UniRule"/>
</dbReference>
<evidence type="ECO:0000256" key="1">
    <source>
        <dbReference type="ARBA" id="ARBA00006700"/>
    </source>
</evidence>
<dbReference type="FunFam" id="3.30.70.330:FF:000001">
    <property type="entry name" value="50S ribosomal protein L23"/>
    <property type="match status" value="1"/>
</dbReference>
<reference evidence="7 8" key="1">
    <citation type="journal article" date="2016" name="Nat. Commun.">
        <title>Thousands of microbial genomes shed light on interconnected biogeochemical processes in an aquifer system.</title>
        <authorList>
            <person name="Anantharaman K."/>
            <person name="Brown C.T."/>
            <person name="Hug L.A."/>
            <person name="Sharon I."/>
            <person name="Castelle C.J."/>
            <person name="Probst A.J."/>
            <person name="Thomas B.C."/>
            <person name="Singh A."/>
            <person name="Wilkins M.J."/>
            <person name="Karaoz U."/>
            <person name="Brodie E.L."/>
            <person name="Williams K.H."/>
            <person name="Hubbard S.S."/>
            <person name="Banfield J.F."/>
        </authorList>
    </citation>
    <scope>NUCLEOTIDE SEQUENCE [LARGE SCALE GENOMIC DNA]</scope>
</reference>
<evidence type="ECO:0000313" key="8">
    <source>
        <dbReference type="Proteomes" id="UP000177925"/>
    </source>
</evidence>
<dbReference type="SUPFAM" id="SSF54189">
    <property type="entry name" value="Ribosomal proteins S24e, L23 and L15e"/>
    <property type="match status" value="1"/>
</dbReference>
<comment type="function">
    <text evidence="6">One of the early assembly proteins it binds 23S rRNA. One of the proteins that surrounds the polypeptide exit tunnel on the outside of the ribosome. Forms the main docking site for trigger factor binding to the ribosome.</text>
</comment>
<comment type="caution">
    <text evidence="7">The sequence shown here is derived from an EMBL/GenBank/DDBJ whole genome shotgun (WGS) entry which is preliminary data.</text>
</comment>
<sequence>MKERHLFDVIVGPHVSEKGTRVADKHRQFVFVVRRDASKPTIKQAVEKMFNVQVEAVSVVNVKGKSKRTGKTPGRRQDWKKAYVSLKPGQDINFIGGETP</sequence>
<comment type="subunit">
    <text evidence="6">Part of the 50S ribosomal subunit. Contacts protein L29, and trigger factor when it is bound to the ribosome.</text>
</comment>
<gene>
    <name evidence="6" type="primary">rplW</name>
    <name evidence="7" type="ORF">A2150_08455</name>
</gene>
<proteinExistence type="inferred from homology"/>
<dbReference type="GO" id="GO:1990904">
    <property type="term" value="C:ribonucleoprotein complex"/>
    <property type="evidence" value="ECO:0007669"/>
    <property type="project" value="UniProtKB-KW"/>
</dbReference>
<dbReference type="InterPro" id="IPR013025">
    <property type="entry name" value="Ribosomal_uL23-like"/>
</dbReference>
<comment type="similarity">
    <text evidence="1 6">Belongs to the universal ribosomal protein uL23 family.</text>
</comment>
<keyword evidence="4 6" id="KW-0689">Ribosomal protein</keyword>
<name>A0A1F6TEV6_9PROT</name>
<keyword evidence="3 6" id="KW-0694">RNA-binding</keyword>
<dbReference type="EMBL" id="MFSS01000045">
    <property type="protein sequence ID" value="OGI43596.1"/>
    <property type="molecule type" value="Genomic_DNA"/>
</dbReference>